<name>A0ABP4X072_9MICO</name>
<feature type="domain" description="PDGLE" evidence="7">
    <location>
        <begin position="7"/>
        <end position="97"/>
    </location>
</feature>
<dbReference type="Proteomes" id="UP001501475">
    <property type="component" value="Unassembled WGS sequence"/>
</dbReference>
<keyword evidence="5 6" id="KW-0472">Membrane</keyword>
<dbReference type="Pfam" id="PF13190">
    <property type="entry name" value="PDGLE"/>
    <property type="match status" value="1"/>
</dbReference>
<evidence type="ECO:0000259" key="7">
    <source>
        <dbReference type="Pfam" id="PF13190"/>
    </source>
</evidence>
<gene>
    <name evidence="8" type="ORF">GCM10009810_26130</name>
</gene>
<feature type="transmembrane region" description="Helical" evidence="6">
    <location>
        <begin position="9"/>
        <end position="28"/>
    </location>
</feature>
<evidence type="ECO:0000256" key="5">
    <source>
        <dbReference type="ARBA" id="ARBA00023136"/>
    </source>
</evidence>
<evidence type="ECO:0000313" key="8">
    <source>
        <dbReference type="EMBL" id="GAA1766058.1"/>
    </source>
</evidence>
<sequence length="108" mass="10991">MKRLSTRTLILWGLAVSLVLAGVASYYASSRPDGLEYVAEQNGIAGQAQQHGSTGSPLAEYGVSGVHNARLSGGLAGVIGVLLVAALAFGLMAALRRRGRASTPDPGA</sequence>
<evidence type="ECO:0000313" key="9">
    <source>
        <dbReference type="Proteomes" id="UP001501475"/>
    </source>
</evidence>
<keyword evidence="3 6" id="KW-0812">Transmembrane</keyword>
<evidence type="ECO:0000256" key="3">
    <source>
        <dbReference type="ARBA" id="ARBA00022692"/>
    </source>
</evidence>
<feature type="transmembrane region" description="Helical" evidence="6">
    <location>
        <begin position="74"/>
        <end position="95"/>
    </location>
</feature>
<comment type="subcellular location">
    <subcellularLocation>
        <location evidence="1">Cell membrane</location>
    </subcellularLocation>
</comment>
<keyword evidence="9" id="KW-1185">Reference proteome</keyword>
<evidence type="ECO:0000256" key="6">
    <source>
        <dbReference type="SAM" id="Phobius"/>
    </source>
</evidence>
<evidence type="ECO:0000256" key="2">
    <source>
        <dbReference type="ARBA" id="ARBA00022475"/>
    </source>
</evidence>
<organism evidence="8 9">
    <name type="scientific">Nostocoides vanveenii</name>
    <dbReference type="NCBI Taxonomy" id="330835"/>
    <lineage>
        <taxon>Bacteria</taxon>
        <taxon>Bacillati</taxon>
        <taxon>Actinomycetota</taxon>
        <taxon>Actinomycetes</taxon>
        <taxon>Micrococcales</taxon>
        <taxon>Intrasporangiaceae</taxon>
        <taxon>Nostocoides</taxon>
    </lineage>
</organism>
<dbReference type="EMBL" id="BAAAPN010000057">
    <property type="protein sequence ID" value="GAA1766058.1"/>
    <property type="molecule type" value="Genomic_DNA"/>
</dbReference>
<accession>A0ABP4X072</accession>
<keyword evidence="4 6" id="KW-1133">Transmembrane helix</keyword>
<proteinExistence type="predicted"/>
<evidence type="ECO:0000256" key="1">
    <source>
        <dbReference type="ARBA" id="ARBA00004236"/>
    </source>
</evidence>
<keyword evidence="2" id="KW-1003">Cell membrane</keyword>
<comment type="caution">
    <text evidence="8">The sequence shown here is derived from an EMBL/GenBank/DDBJ whole genome shotgun (WGS) entry which is preliminary data.</text>
</comment>
<evidence type="ECO:0000256" key="4">
    <source>
        <dbReference type="ARBA" id="ARBA00022989"/>
    </source>
</evidence>
<dbReference type="InterPro" id="IPR025937">
    <property type="entry name" value="PDGLE_dom"/>
</dbReference>
<protein>
    <recommendedName>
        <fullName evidence="7">PDGLE domain-containing protein</fullName>
    </recommendedName>
</protein>
<reference evidence="9" key="1">
    <citation type="journal article" date="2019" name="Int. J. Syst. Evol. Microbiol.">
        <title>The Global Catalogue of Microorganisms (GCM) 10K type strain sequencing project: providing services to taxonomists for standard genome sequencing and annotation.</title>
        <authorList>
            <consortium name="The Broad Institute Genomics Platform"/>
            <consortium name="The Broad Institute Genome Sequencing Center for Infectious Disease"/>
            <person name="Wu L."/>
            <person name="Ma J."/>
        </authorList>
    </citation>
    <scope>NUCLEOTIDE SEQUENCE [LARGE SCALE GENOMIC DNA]</scope>
    <source>
        <strain evidence="9">JCM 15591</strain>
    </source>
</reference>
<dbReference type="RefSeq" id="WP_344067112.1">
    <property type="nucleotide sequence ID" value="NZ_BAAAPN010000057.1"/>
</dbReference>